<organism evidence="1 2">
    <name type="scientific">Meishania litoralis</name>
    <dbReference type="NCBI Taxonomy" id="3434685"/>
    <lineage>
        <taxon>Bacteria</taxon>
        <taxon>Pseudomonadati</taxon>
        <taxon>Bacteroidota</taxon>
        <taxon>Flavobacteriia</taxon>
        <taxon>Flavobacteriales</taxon>
        <taxon>Flavobacteriaceae</taxon>
        <taxon>Meishania</taxon>
    </lineage>
</organism>
<name>A0ACC7LER6_9FLAO</name>
<dbReference type="Proteomes" id="UP001595191">
    <property type="component" value="Unassembled WGS sequence"/>
</dbReference>
<proteinExistence type="predicted"/>
<reference evidence="1" key="1">
    <citation type="submission" date="2024-09" db="EMBL/GenBank/DDBJ databases">
        <authorList>
            <person name="Liu J."/>
        </authorList>
    </citation>
    <scope>NUCLEOTIDE SEQUENCE</scope>
    <source>
        <strain evidence="1">NBU2967</strain>
    </source>
</reference>
<dbReference type="EMBL" id="JBHFPV010000001">
    <property type="protein sequence ID" value="MFH6601986.1"/>
    <property type="molecule type" value="Genomic_DNA"/>
</dbReference>
<keyword evidence="2" id="KW-1185">Reference proteome</keyword>
<evidence type="ECO:0000313" key="1">
    <source>
        <dbReference type="EMBL" id="MFH6601986.1"/>
    </source>
</evidence>
<gene>
    <name evidence="1" type="ORF">ACEZ3G_00745</name>
</gene>
<protein>
    <submittedName>
        <fullName evidence="1">M1 family metallopeptidase</fullName>
    </submittedName>
</protein>
<sequence length="860" mass="98300">MKLYNCIFVLIFALSCKNNPPFEETLLKDGVPLALAEYRHGQVSNVEYRLSFAIPKEKEDPIKAKLILDLHISEYNTPLYLDFKEDADHIKSVTVNGESEEIDHRNEHLVIGPQHLDSGANQIEIEFVMGELSLNRNEEYLYTLLVPDRARTLFPCFDQPNIKAKYTLTITAPDDWQVLCGAPEIKSVQKNGFTVHEFGQTENISTYLFSFVAGKFQSASENPEGFDMTLLYRENDTAKISRSLPVIFDSHYRSVKFLENYTAYRFPFQKLDYAAIPGFQYGGMEHVGAIQYREGALFLDESATENRRLSRAKLIAHETAHMWFGDLVTMDWFNDVWMKEVFANFMADKIVNPAFPEIDHRLAFMVAHYPRAYSEDRTLGTNPIRQPLNNLNDAGSLYGSIIYNKAPIMMRQLETVMGETAFQKGIQNYIENYAYENAVWNDLVEILDQETNTDLKAWSKIWVDRSGRPIFDQHISYDADGTIAQFELHQSAEDGSDGIWPQTFDIALTYPDTVITLTANIIEKKTTLDYAKGLKKPSSIVYNANGLGYGVFPVEVSQLDNIPFLKDPVTRGYAYINSFENALNGNIPLETAFELFRKGMATESNELLINLISGYLGSMYWNYLTEAQREHYQQPLEKQLLQQLQSELPPNIKKTLFDRFRSIAYSDSGKNTLYAIWNKTKVIPDLRLNQDDYTAMAMDLALYGHPEQAEILEKAKSELTNPDKLERFEFLLPALSNDVAERDAFFESLKAEKNRAKESWTLTALNYLNHPLRQQESIKYLKPSLALLDEIQKTGDIFFPKGWLNNTIGAYTSAEAYEILEDFIAANPDLNPALLKKLLQASDDLRRVQLLGKKVDKGND</sequence>
<comment type="caution">
    <text evidence="1">The sequence shown here is derived from an EMBL/GenBank/DDBJ whole genome shotgun (WGS) entry which is preliminary data.</text>
</comment>
<accession>A0ACC7LER6</accession>
<evidence type="ECO:0000313" key="2">
    <source>
        <dbReference type="Proteomes" id="UP001595191"/>
    </source>
</evidence>